<evidence type="ECO:0000313" key="2">
    <source>
        <dbReference type="EMBL" id="RPA93485.1"/>
    </source>
</evidence>
<dbReference type="EMBL" id="ML120451">
    <property type="protein sequence ID" value="RPA93485.1"/>
    <property type="molecule type" value="Genomic_DNA"/>
</dbReference>
<feature type="region of interest" description="Disordered" evidence="1">
    <location>
        <begin position="69"/>
        <end position="92"/>
    </location>
</feature>
<proteinExistence type="predicted"/>
<feature type="region of interest" description="Disordered" evidence="1">
    <location>
        <begin position="154"/>
        <end position="197"/>
    </location>
</feature>
<dbReference type="AlphaFoldDB" id="A0A3N4J5N0"/>
<dbReference type="Proteomes" id="UP000276215">
    <property type="component" value="Unassembled WGS sequence"/>
</dbReference>
<gene>
    <name evidence="2" type="ORF">L873DRAFT_1815812</name>
</gene>
<accession>A0A3N4J5N0</accession>
<evidence type="ECO:0000256" key="1">
    <source>
        <dbReference type="SAM" id="MobiDB-lite"/>
    </source>
</evidence>
<sequence>MMNNTNTTILKDTTKTPTAQALKMPCKKTPGQTVQGPRRRSLRILNLSKNSGQDKPVIRGHIKAKTTIKSSSPILKHSPGSSVSKKTPVRRSMRQMAMKSKAVTEAENKGSGITTTETSIDTVLPTPPSMSHTSPKNLNIATNTPTLLGIAPGKPTTATKKAQRKKVPRRISERGQRRSKRIQEAVSLKARAGGGYY</sequence>
<protein>
    <submittedName>
        <fullName evidence="2">Uncharacterized protein</fullName>
    </submittedName>
</protein>
<organism evidence="2 3">
    <name type="scientific">Choiromyces venosus 120613-1</name>
    <dbReference type="NCBI Taxonomy" id="1336337"/>
    <lineage>
        <taxon>Eukaryota</taxon>
        <taxon>Fungi</taxon>
        <taxon>Dikarya</taxon>
        <taxon>Ascomycota</taxon>
        <taxon>Pezizomycotina</taxon>
        <taxon>Pezizomycetes</taxon>
        <taxon>Pezizales</taxon>
        <taxon>Tuberaceae</taxon>
        <taxon>Choiromyces</taxon>
    </lineage>
</organism>
<feature type="compositionally biased region" description="Polar residues" evidence="1">
    <location>
        <begin position="69"/>
        <end position="85"/>
    </location>
</feature>
<name>A0A3N4J5N0_9PEZI</name>
<keyword evidence="3" id="KW-1185">Reference proteome</keyword>
<reference evidence="2 3" key="1">
    <citation type="journal article" date="2018" name="Nat. Ecol. Evol.">
        <title>Pezizomycetes genomes reveal the molecular basis of ectomycorrhizal truffle lifestyle.</title>
        <authorList>
            <person name="Murat C."/>
            <person name="Payen T."/>
            <person name="Noel B."/>
            <person name="Kuo A."/>
            <person name="Morin E."/>
            <person name="Chen J."/>
            <person name="Kohler A."/>
            <person name="Krizsan K."/>
            <person name="Balestrini R."/>
            <person name="Da Silva C."/>
            <person name="Montanini B."/>
            <person name="Hainaut M."/>
            <person name="Levati E."/>
            <person name="Barry K.W."/>
            <person name="Belfiori B."/>
            <person name="Cichocki N."/>
            <person name="Clum A."/>
            <person name="Dockter R.B."/>
            <person name="Fauchery L."/>
            <person name="Guy J."/>
            <person name="Iotti M."/>
            <person name="Le Tacon F."/>
            <person name="Lindquist E.A."/>
            <person name="Lipzen A."/>
            <person name="Malagnac F."/>
            <person name="Mello A."/>
            <person name="Molinier V."/>
            <person name="Miyauchi S."/>
            <person name="Poulain J."/>
            <person name="Riccioni C."/>
            <person name="Rubini A."/>
            <person name="Sitrit Y."/>
            <person name="Splivallo R."/>
            <person name="Traeger S."/>
            <person name="Wang M."/>
            <person name="Zifcakova L."/>
            <person name="Wipf D."/>
            <person name="Zambonelli A."/>
            <person name="Paolocci F."/>
            <person name="Nowrousian M."/>
            <person name="Ottonello S."/>
            <person name="Baldrian P."/>
            <person name="Spatafora J.W."/>
            <person name="Henrissat B."/>
            <person name="Nagy L.G."/>
            <person name="Aury J.M."/>
            <person name="Wincker P."/>
            <person name="Grigoriev I.V."/>
            <person name="Bonfante P."/>
            <person name="Martin F.M."/>
        </authorList>
    </citation>
    <scope>NUCLEOTIDE SEQUENCE [LARGE SCALE GENOMIC DNA]</scope>
    <source>
        <strain evidence="2 3">120613-1</strain>
    </source>
</reference>
<evidence type="ECO:0000313" key="3">
    <source>
        <dbReference type="Proteomes" id="UP000276215"/>
    </source>
</evidence>